<evidence type="ECO:0000256" key="4">
    <source>
        <dbReference type="ARBA" id="ARBA00022598"/>
    </source>
</evidence>
<dbReference type="Gene3D" id="3.30.559.10">
    <property type="entry name" value="Chloramphenicol acetyltransferase-like domain"/>
    <property type="match status" value="1"/>
</dbReference>
<dbReference type="SMART" id="SM00823">
    <property type="entry name" value="PKS_PP"/>
    <property type="match status" value="2"/>
</dbReference>
<keyword evidence="10" id="KW-1185">Reference proteome</keyword>
<gene>
    <name evidence="9" type="ORF">EDI28_09965</name>
</gene>
<evidence type="ECO:0000256" key="1">
    <source>
        <dbReference type="ARBA" id="ARBA00005194"/>
    </source>
</evidence>
<dbReference type="Pfam" id="PF00109">
    <property type="entry name" value="ketoacyl-synt"/>
    <property type="match status" value="1"/>
</dbReference>
<dbReference type="GO" id="GO:0031177">
    <property type="term" value="F:phosphopantetheine binding"/>
    <property type="evidence" value="ECO:0007669"/>
    <property type="project" value="InterPro"/>
</dbReference>
<comment type="pathway">
    <text evidence="1">Lipid metabolism; fatty acid biosynthesis.</text>
</comment>
<dbReference type="InterPro" id="IPR009081">
    <property type="entry name" value="PP-bd_ACP"/>
</dbReference>
<dbReference type="RefSeq" id="WP_128783691.1">
    <property type="nucleotide sequence ID" value="NZ_RJLM01000003.1"/>
</dbReference>
<proteinExistence type="predicted"/>
<evidence type="ECO:0000259" key="8">
    <source>
        <dbReference type="PROSITE" id="PS52004"/>
    </source>
</evidence>
<dbReference type="CDD" id="cd00833">
    <property type="entry name" value="PKS"/>
    <property type="match status" value="1"/>
</dbReference>
<evidence type="ECO:0000256" key="2">
    <source>
        <dbReference type="ARBA" id="ARBA00022450"/>
    </source>
</evidence>
<dbReference type="GO" id="GO:0000036">
    <property type="term" value="F:acyl carrier activity"/>
    <property type="evidence" value="ECO:0007669"/>
    <property type="project" value="TreeGrafter"/>
</dbReference>
<organism evidence="9 10">
    <name type="scientific">Photobacterium chitinilyticum</name>
    <dbReference type="NCBI Taxonomy" id="2485123"/>
    <lineage>
        <taxon>Bacteria</taxon>
        <taxon>Pseudomonadati</taxon>
        <taxon>Pseudomonadota</taxon>
        <taxon>Gammaproteobacteria</taxon>
        <taxon>Vibrionales</taxon>
        <taxon>Vibrionaceae</taxon>
        <taxon>Photobacterium</taxon>
    </lineage>
</organism>
<feature type="domain" description="Carrier" evidence="7">
    <location>
        <begin position="1734"/>
        <end position="1809"/>
    </location>
</feature>
<dbReference type="SMART" id="SM00825">
    <property type="entry name" value="PKS_KS"/>
    <property type="match status" value="1"/>
</dbReference>
<keyword evidence="2" id="KW-0596">Phosphopantetheine</keyword>
<evidence type="ECO:0000256" key="6">
    <source>
        <dbReference type="SAM" id="MobiDB-lite"/>
    </source>
</evidence>
<evidence type="ECO:0000313" key="9">
    <source>
        <dbReference type="EMBL" id="RWX55667.1"/>
    </source>
</evidence>
<dbReference type="InterPro" id="IPR000873">
    <property type="entry name" value="AMP-dep_synth/lig_dom"/>
</dbReference>
<dbReference type="Pfam" id="PF02801">
    <property type="entry name" value="Ketoacyl-synt_C"/>
    <property type="match status" value="1"/>
</dbReference>
<dbReference type="OrthoDB" id="9757559at2"/>
<dbReference type="InterPro" id="IPR014031">
    <property type="entry name" value="Ketoacyl_synth_C"/>
</dbReference>
<dbReference type="EMBL" id="RJLM01000003">
    <property type="protein sequence ID" value="RWX55667.1"/>
    <property type="molecule type" value="Genomic_DNA"/>
</dbReference>
<dbReference type="Pfam" id="PF16197">
    <property type="entry name" value="KAsynt_C_assoc"/>
    <property type="match status" value="1"/>
</dbReference>
<evidence type="ECO:0000259" key="7">
    <source>
        <dbReference type="PROSITE" id="PS50075"/>
    </source>
</evidence>
<dbReference type="SUPFAM" id="SSF47336">
    <property type="entry name" value="ACP-like"/>
    <property type="match status" value="3"/>
</dbReference>
<dbReference type="InterPro" id="IPR032821">
    <property type="entry name" value="PKS_assoc"/>
</dbReference>
<dbReference type="SMART" id="SM01294">
    <property type="entry name" value="PKS_PP_betabranch"/>
    <property type="match status" value="1"/>
</dbReference>
<dbReference type="PROSITE" id="PS00455">
    <property type="entry name" value="AMP_BINDING"/>
    <property type="match status" value="1"/>
</dbReference>
<feature type="domain" description="Ketosynthase family 3 (KS3)" evidence="8">
    <location>
        <begin position="106"/>
        <end position="525"/>
    </location>
</feature>
<dbReference type="SUPFAM" id="SSF56801">
    <property type="entry name" value="Acetyl-CoA synthetase-like"/>
    <property type="match status" value="1"/>
</dbReference>
<dbReference type="Gene3D" id="3.30.300.30">
    <property type="match status" value="1"/>
</dbReference>
<dbReference type="Pfam" id="PF00668">
    <property type="entry name" value="Condensation"/>
    <property type="match status" value="1"/>
</dbReference>
<evidence type="ECO:0000256" key="5">
    <source>
        <dbReference type="ARBA" id="ARBA00022679"/>
    </source>
</evidence>
<dbReference type="Gene3D" id="3.40.47.10">
    <property type="match status" value="1"/>
</dbReference>
<feature type="region of interest" description="Disordered" evidence="6">
    <location>
        <begin position="1820"/>
        <end position="1844"/>
    </location>
</feature>
<dbReference type="InterPro" id="IPR020806">
    <property type="entry name" value="PKS_PP-bd"/>
</dbReference>
<dbReference type="Proteomes" id="UP000287563">
    <property type="component" value="Unassembled WGS sequence"/>
</dbReference>
<evidence type="ECO:0000313" key="10">
    <source>
        <dbReference type="Proteomes" id="UP000287563"/>
    </source>
</evidence>
<dbReference type="PROSITE" id="PS50075">
    <property type="entry name" value="CARRIER"/>
    <property type="match status" value="3"/>
</dbReference>
<dbReference type="NCBIfam" id="TIGR01733">
    <property type="entry name" value="AA-adenyl-dom"/>
    <property type="match status" value="1"/>
</dbReference>
<dbReference type="InterPro" id="IPR057737">
    <property type="entry name" value="Condensation_MtbB-like"/>
</dbReference>
<dbReference type="InterPro" id="IPR018201">
    <property type="entry name" value="Ketoacyl_synth_AS"/>
</dbReference>
<dbReference type="SUPFAM" id="SSF52777">
    <property type="entry name" value="CoA-dependent acyltransferases"/>
    <property type="match status" value="2"/>
</dbReference>
<dbReference type="InterPro" id="IPR045851">
    <property type="entry name" value="AMP-bd_C_sf"/>
</dbReference>
<dbReference type="GO" id="GO:0004315">
    <property type="term" value="F:3-oxoacyl-[acyl-carrier-protein] synthase activity"/>
    <property type="evidence" value="ECO:0007669"/>
    <property type="project" value="InterPro"/>
</dbReference>
<feature type="compositionally biased region" description="Polar residues" evidence="6">
    <location>
        <begin position="1832"/>
        <end position="1844"/>
    </location>
</feature>
<dbReference type="PANTHER" id="PTHR45527">
    <property type="entry name" value="NONRIBOSOMAL PEPTIDE SYNTHETASE"/>
    <property type="match status" value="1"/>
</dbReference>
<keyword evidence="3" id="KW-0597">Phosphoprotein</keyword>
<dbReference type="SUPFAM" id="SSF53901">
    <property type="entry name" value="Thiolase-like"/>
    <property type="match status" value="1"/>
</dbReference>
<dbReference type="PANTHER" id="PTHR45527:SF10">
    <property type="entry name" value="PYOCHELIN SYNTHASE PCHF"/>
    <property type="match status" value="1"/>
</dbReference>
<dbReference type="Gene3D" id="3.40.50.12780">
    <property type="entry name" value="N-terminal domain of ligase-like"/>
    <property type="match status" value="1"/>
</dbReference>
<dbReference type="InterPro" id="IPR014030">
    <property type="entry name" value="Ketoacyl_synth_N"/>
</dbReference>
<comment type="caution">
    <text evidence="9">The sequence shown here is derived from an EMBL/GenBank/DDBJ whole genome shotgun (WGS) entry which is preliminary data.</text>
</comment>
<dbReference type="InterPro" id="IPR036736">
    <property type="entry name" value="ACP-like_sf"/>
</dbReference>
<dbReference type="InterPro" id="IPR020845">
    <property type="entry name" value="AMP-binding_CS"/>
</dbReference>
<dbReference type="Gene3D" id="1.10.1200.10">
    <property type="entry name" value="ACP-like"/>
    <property type="match status" value="3"/>
</dbReference>
<protein>
    <submittedName>
        <fullName evidence="9">Amino acid adenylation domain-containing protein</fullName>
    </submittedName>
</protein>
<dbReference type="PROSITE" id="PS52004">
    <property type="entry name" value="KS3_2"/>
    <property type="match status" value="1"/>
</dbReference>
<reference evidence="9 10" key="1">
    <citation type="submission" date="2018-11" db="EMBL/GenBank/DDBJ databases">
        <title>Photobacterium sp. BEI247 sp. nov., a marine bacterium isolated from Yongle Blue Hole in the South China Sea.</title>
        <authorList>
            <person name="Wang X."/>
        </authorList>
    </citation>
    <scope>NUCLEOTIDE SEQUENCE [LARGE SCALE GENOMIC DNA]</scope>
    <source>
        <strain evidence="10">BEI247</strain>
    </source>
</reference>
<dbReference type="CDD" id="cd19535">
    <property type="entry name" value="Cyc_NRPS"/>
    <property type="match status" value="1"/>
</dbReference>
<dbReference type="InterPro" id="IPR010071">
    <property type="entry name" value="AA_adenyl_dom"/>
</dbReference>
<dbReference type="GO" id="GO:0044550">
    <property type="term" value="P:secondary metabolite biosynthetic process"/>
    <property type="evidence" value="ECO:0007669"/>
    <property type="project" value="TreeGrafter"/>
</dbReference>
<dbReference type="InterPro" id="IPR016039">
    <property type="entry name" value="Thiolase-like"/>
</dbReference>
<dbReference type="PROSITE" id="PS00606">
    <property type="entry name" value="KS3_1"/>
    <property type="match status" value="1"/>
</dbReference>
<dbReference type="GO" id="GO:0005737">
    <property type="term" value="C:cytoplasm"/>
    <property type="evidence" value="ECO:0007669"/>
    <property type="project" value="TreeGrafter"/>
</dbReference>
<dbReference type="GO" id="GO:0016874">
    <property type="term" value="F:ligase activity"/>
    <property type="evidence" value="ECO:0007669"/>
    <property type="project" value="UniProtKB-KW"/>
</dbReference>
<keyword evidence="4" id="KW-0436">Ligase</keyword>
<dbReference type="Pfam" id="PF00550">
    <property type="entry name" value="PP-binding"/>
    <property type="match status" value="3"/>
</dbReference>
<dbReference type="UniPathway" id="UPA00094"/>
<sequence length="1844" mass="203514">MNFQQLKDTLINVLADQLQLPADIISPQIPFRELGMSSAMGVVFIDRVGTELSLPLSSTILYDYPNLQALQACLMAMLEERTFSENTREKTHTPHDDSSPADNTAKEQIAILGADCHVPGANGLEAFWKVVREAEVSVGDIPAEHCFYQLAQQAGLNTSRPMFKAGTVGSHAQFDADFFGISAAEARAMDPQQRWLLESCWLSIQSAGMDPLQLKKSKTGVFVGASTQDFQRLLLSDNSPNDIHSGTGTSLSVIAGRIAYQFDFIGPAWAVDTACSSSLVALHQACQSLSSGECDYALVAGVNVILDPQYAQSLENGNMLSPSGRCHTFAEHADGYVRSEGYVTLFLGRPGVAYPVTPIANICATAVNQDGHSNGLTAPNGMSQRLLVTSALEKAGLDHEQIVAFECHGTGTSLGDPIEINALANVFINENNGHSPCALGSVKACIGHLEAAAGLAGALKLAMSLHFKQWPAQPMTGAVNPLLTLEQSRLTIPLETQALSPISVNYGGVNSFGFSGTNAHAVLSSVQENEEELAQPACQWLFLSAHSEDALRLQIEQWRQVLPTLTGVYSLSLLLASALQRCASLPWRAAVFCPDIATALKTLKEVECHNTCHGEQVDSADYHIKAFLNGGNKPTVDGPLPRVWGLPQYAFTHKEYWPECIGKASVSECQEPPQYSSSERDSICERTWWDSLVVAEGQKDPSASLISLGGTSLLASRIATELQRCLGIRISVTDVLKAQTLSGLQQFVTNNTTVAEPVTAQSHSVDAELATLHTAFPLTDMQMAYWVGRGDGVAGRMPIQVFFELEAKTLDVDRLQAAWRTVMHRHPSLHSAVTTDGKQKVIASPDQPHFKHETLDKPGAECCLYIEERREMLWHSSRDLEQWPQHFVYVYQCTDQYVIHFLLDGWCIDGASYEILFRELLTVYQNPNASLPVLDLTFSHYINALSELDKSEEMSRAKLYWESQLPKLYPAPALPLVKRAEDVGKSVMKRRRSFITIEQWQQFQSQVRNHQLTPSSALMAAYALVLSRWSQHQNITLNVPRFNRQSLHPQVNDIIGEFASFTLLPCERNKQDCFADYAQRLQQTLWEQLEHGLVSGVQLLRDLGNNVLMPYVFTTMPDNQEETLHDHLGKLGRIKEMRTQTPQVWIDCQYWVSAKGVELTWDVLEEMFPSLLIDEMFAAFTALVENLSVGKGWMAPATLPLPERQEQALLAINATDAELAATSLFEMFEQQVRNHPQLDALITSNEVWSYAHLLSVAEKIAALLPRGAESIAICMQKTPLCVASILAVLRQGMAYVPIDPEQPEYRRTEILTDSGVGLLLVDEESSALCWSSSIPQLVVSESMLAETALSASEKGINQHGLAYILYTSGSTGKPKGVEITHLGICNRINDLKARFEFTERDRTMSISAFHHDMSVFDVFITLSSGAALVMPAAEHKREPNVWIQMMNHHQVTAWNSVPTFMSMLVSTCEHANKPLPQSLRLISMGGDWIDPSLVQALVEKLPSCRLVSVGGPTEVSLLDIIHEISVDGFKLGEAIPYGSPALNARQYIFNELLEICPEGVVGEIGHAGIGITKGYRNQPELTARRVLTDVNAELLGQESRLLRSGDLGYRRHDGEIQFVGREDFQVKVNGQRIELGEVEAQCKRLHCVNQAIALVLNAGNSPQIGVALTSNTNEHHLQLADLRRELSDRLPEYMLPRRVVVLSQLPVTPNGKVDRQAIEKRLADVKAEPSAVEGTLNKLENMIANEWKALLQIECVTPNDNFFLLGGDSLKAVALNSRLTTLTGVEKSVSHIFANPVLKQLANSYDSQAKQDSSTLSAIARGQRRRRRQNKIEQNSMSEVNIHE</sequence>
<dbReference type="InterPro" id="IPR042099">
    <property type="entry name" value="ANL_N_sf"/>
</dbReference>
<dbReference type="InterPro" id="IPR020841">
    <property type="entry name" value="PKS_Beta-ketoAc_synthase_dom"/>
</dbReference>
<name>A0A444JRF7_9GAMM</name>
<evidence type="ECO:0000256" key="3">
    <source>
        <dbReference type="ARBA" id="ARBA00022553"/>
    </source>
</evidence>
<feature type="domain" description="Carrier" evidence="7">
    <location>
        <begin position="675"/>
        <end position="752"/>
    </location>
</feature>
<keyword evidence="5" id="KW-0808">Transferase</keyword>
<dbReference type="InterPro" id="IPR001242">
    <property type="entry name" value="Condensation_dom"/>
</dbReference>
<dbReference type="GO" id="GO:0043041">
    <property type="term" value="P:amino acid activation for nonribosomal peptide biosynthetic process"/>
    <property type="evidence" value="ECO:0007669"/>
    <property type="project" value="TreeGrafter"/>
</dbReference>
<dbReference type="Pfam" id="PF00501">
    <property type="entry name" value="AMP-binding"/>
    <property type="match status" value="1"/>
</dbReference>
<dbReference type="Gene3D" id="3.30.559.30">
    <property type="entry name" value="Nonribosomal peptide synthetase, condensation domain"/>
    <property type="match status" value="1"/>
</dbReference>
<dbReference type="InterPro" id="IPR023213">
    <property type="entry name" value="CAT-like_dom_sf"/>
</dbReference>
<feature type="domain" description="Carrier" evidence="7">
    <location>
        <begin position="4"/>
        <end position="78"/>
    </location>
</feature>
<accession>A0A444JRF7</accession>